<evidence type="ECO:0000313" key="2">
    <source>
        <dbReference type="EMBL" id="OGE80096.1"/>
    </source>
</evidence>
<comment type="similarity">
    <text evidence="1">Belongs to the ROK (NagC/XylR) family.</text>
</comment>
<dbReference type="STRING" id="1817822.A2826_00645"/>
<evidence type="ECO:0008006" key="4">
    <source>
        <dbReference type="Google" id="ProtNLM"/>
    </source>
</evidence>
<protein>
    <recommendedName>
        <fullName evidence="4">ROK family protein</fullName>
    </recommendedName>
</protein>
<dbReference type="InterPro" id="IPR000600">
    <property type="entry name" value="ROK"/>
</dbReference>
<dbReference type="AlphaFoldDB" id="A0A1F5NQX9"/>
<proteinExistence type="inferred from homology"/>
<dbReference type="Pfam" id="PF00480">
    <property type="entry name" value="ROK"/>
    <property type="match status" value="1"/>
</dbReference>
<sequence>MMQKNYLLFDIGATNTRLAVSKTGRKIDATVIFPTPKKFTDGMKQIRETAKKLCGGKIAASAGGIAGALSKDKTKLYNSPNLPDWNGKPLKKTLERLLNTSVSVENDAALAGLGEAVLGAGQGQEIVMYMTVSTGVNGVRVVDGKIDKTAYGFEIGRQILGGKILEMGIGGNEMRKKFGKLPEEIKNPKVWKEVSRSLAIGIYNSILHWSPHVVVLGGGLMKSISIADLRKDLKKYLDFYPAVPQIKKAILGDLGGLYGALITLRRSARL</sequence>
<gene>
    <name evidence="2" type="ORF">A2826_00645</name>
</gene>
<dbReference type="InterPro" id="IPR043129">
    <property type="entry name" value="ATPase_NBD"/>
</dbReference>
<accession>A0A1F5NQX9</accession>
<reference evidence="2 3" key="1">
    <citation type="journal article" date="2016" name="Nat. Commun.">
        <title>Thousands of microbial genomes shed light on interconnected biogeochemical processes in an aquifer system.</title>
        <authorList>
            <person name="Anantharaman K."/>
            <person name="Brown C.T."/>
            <person name="Hug L.A."/>
            <person name="Sharon I."/>
            <person name="Castelle C.J."/>
            <person name="Probst A.J."/>
            <person name="Thomas B.C."/>
            <person name="Singh A."/>
            <person name="Wilkins M.J."/>
            <person name="Karaoz U."/>
            <person name="Brodie E.L."/>
            <person name="Williams K.H."/>
            <person name="Hubbard S.S."/>
            <person name="Banfield J.F."/>
        </authorList>
    </citation>
    <scope>NUCLEOTIDE SEQUENCE [LARGE SCALE GENOMIC DNA]</scope>
</reference>
<dbReference type="SUPFAM" id="SSF53067">
    <property type="entry name" value="Actin-like ATPase domain"/>
    <property type="match status" value="1"/>
</dbReference>
<dbReference type="PANTHER" id="PTHR18964:SF149">
    <property type="entry name" value="BIFUNCTIONAL UDP-N-ACETYLGLUCOSAMINE 2-EPIMERASE_N-ACETYLMANNOSAMINE KINASE"/>
    <property type="match status" value="1"/>
</dbReference>
<dbReference type="PANTHER" id="PTHR18964">
    <property type="entry name" value="ROK (REPRESSOR, ORF, KINASE) FAMILY"/>
    <property type="match status" value="1"/>
</dbReference>
<dbReference type="CDD" id="cd23763">
    <property type="entry name" value="ASKHA_ATPase_ROK"/>
    <property type="match status" value="1"/>
</dbReference>
<evidence type="ECO:0000256" key="1">
    <source>
        <dbReference type="ARBA" id="ARBA00006479"/>
    </source>
</evidence>
<evidence type="ECO:0000313" key="3">
    <source>
        <dbReference type="Proteomes" id="UP000177912"/>
    </source>
</evidence>
<dbReference type="Gene3D" id="3.30.420.40">
    <property type="match status" value="2"/>
</dbReference>
<dbReference type="EMBL" id="MFEI01000041">
    <property type="protein sequence ID" value="OGE80096.1"/>
    <property type="molecule type" value="Genomic_DNA"/>
</dbReference>
<name>A0A1F5NQX9_9BACT</name>
<dbReference type="Proteomes" id="UP000177912">
    <property type="component" value="Unassembled WGS sequence"/>
</dbReference>
<comment type="caution">
    <text evidence="2">The sequence shown here is derived from an EMBL/GenBank/DDBJ whole genome shotgun (WGS) entry which is preliminary data.</text>
</comment>
<organism evidence="2 3">
    <name type="scientific">Candidatus Doudnabacteria bacterium RIFCSPHIGHO2_01_FULL_43_23</name>
    <dbReference type="NCBI Taxonomy" id="1817822"/>
    <lineage>
        <taxon>Bacteria</taxon>
        <taxon>Candidatus Doudnaibacteriota</taxon>
    </lineage>
</organism>